<sequence length="570" mass="59686">MTWTRARSTTGLAAALHRWERVGRRSLPIDGFELVRLPGQARRGLYLAANHVPVLEPDGHILAWSAAPDRSSIAVQLAASADEDAALVIVDVASGTTIEFGDVRCRYDPMLWDRTSSRLSVVAEGSLVDVDVPGERVAGVDVLPVGRWRLFPGGEDGLLAHSRPGRPTTILDRSTKTEIAQARAVTTIVDCDGAAVYGDGRGLHAIAPASGRRLWDWCDPDITPTGIAVSGDRLLVAGVRAGRGVLAEVVSGVQIDEIDPEDSLGPVTVSAVAAAHDGFVVLVESFTRPPTPIRLDDVRGGRRPASPTSTRWLTVPADDGTDLSVAVAAPAGDDRPRPMILTCYGGFGQCALPEFEPTAAAWVESGRSYAVAQVRGGGERGAAWRAAGYGPRKRRGVDDLTCVARGLVESGLTTPDLLVLAGASHGGVLAASSAFGAPDTCAAVVATAAPLDLTRLDEHPLGHRWADEFGADGTVAGDARLASLSPLHRAGRLARADNVPAFLGIVLGEDTRVAADATRRVVDTLRDVGGDAELWRRDDAGHGGNHLDALHAMGARLLAFAADTTCEADA</sequence>
<protein>
    <recommendedName>
        <fullName evidence="2">prolyl oligopeptidase</fullName>
        <ecNumber evidence="2">3.4.21.26</ecNumber>
    </recommendedName>
</protein>
<evidence type="ECO:0000313" key="4">
    <source>
        <dbReference type="EMBL" id="WOC13552.1"/>
    </source>
</evidence>
<dbReference type="SUPFAM" id="SSF53474">
    <property type="entry name" value="alpha/beta-Hydrolases"/>
    <property type="match status" value="1"/>
</dbReference>
<feature type="domain" description="Peptidase S9 prolyl oligopeptidase catalytic" evidence="3">
    <location>
        <begin position="355"/>
        <end position="562"/>
    </location>
</feature>
<dbReference type="PRINTS" id="PR00862">
    <property type="entry name" value="PROLIGOPTASE"/>
</dbReference>
<dbReference type="AlphaFoldDB" id="A0AA97CYB3"/>
<dbReference type="EC" id="3.4.21.26" evidence="2"/>
<dbReference type="EMBL" id="CP128986">
    <property type="protein sequence ID" value="WOC13552.1"/>
    <property type="molecule type" value="Genomic_DNA"/>
</dbReference>
<reference evidence="4" key="1">
    <citation type="submission" date="2023-06" db="EMBL/GenBank/DDBJ databases">
        <title>Gordonia sp. nov. and Pseudochrobactrum sp. nov., two species isolated from the burying beetle Nicrophorus vespilloides.</title>
        <authorList>
            <person name="Poehlein A."/>
            <person name="Guzman J."/>
            <person name="Daniel R."/>
            <person name="Vilcinskas A."/>
        </authorList>
    </citation>
    <scope>NUCLEOTIDE SEQUENCE</scope>
    <source>
        <strain evidence="4">MP11Mi</strain>
    </source>
</reference>
<comment type="catalytic activity">
    <reaction evidence="1">
        <text>Hydrolysis of Pro-|-Xaa &gt;&gt; Ala-|-Xaa in oligopeptides.</text>
        <dbReference type="EC" id="3.4.21.26"/>
    </reaction>
</comment>
<dbReference type="PANTHER" id="PTHR42881:SF2">
    <property type="entry name" value="PROLYL ENDOPEPTIDASE"/>
    <property type="match status" value="1"/>
</dbReference>
<gene>
    <name evidence="4" type="ORF">MP11Mi_26550</name>
</gene>
<evidence type="ECO:0000256" key="1">
    <source>
        <dbReference type="ARBA" id="ARBA00001070"/>
    </source>
</evidence>
<proteinExistence type="predicted"/>
<dbReference type="GO" id="GO:0005829">
    <property type="term" value="C:cytosol"/>
    <property type="evidence" value="ECO:0007669"/>
    <property type="project" value="TreeGrafter"/>
</dbReference>
<organism evidence="4">
    <name type="scientific">Gordonia sp. MP11Mi</name>
    <dbReference type="NCBI Taxonomy" id="3022769"/>
    <lineage>
        <taxon>Bacteria</taxon>
        <taxon>Bacillati</taxon>
        <taxon>Actinomycetota</taxon>
        <taxon>Actinomycetes</taxon>
        <taxon>Mycobacteriales</taxon>
        <taxon>Gordoniaceae</taxon>
        <taxon>Gordonia</taxon>
    </lineage>
</organism>
<dbReference type="Gene3D" id="2.130.10.120">
    <property type="entry name" value="Prolyl oligopeptidase, N-terminal domain"/>
    <property type="match status" value="1"/>
</dbReference>
<dbReference type="Gene3D" id="3.40.50.1820">
    <property type="entry name" value="alpha/beta hydrolase"/>
    <property type="match status" value="1"/>
</dbReference>
<accession>A0AA97CYB3</accession>
<dbReference type="GO" id="GO:0004252">
    <property type="term" value="F:serine-type endopeptidase activity"/>
    <property type="evidence" value="ECO:0007669"/>
    <property type="project" value="UniProtKB-EC"/>
</dbReference>
<dbReference type="InterPro" id="IPR002470">
    <property type="entry name" value="Peptidase_S9A"/>
</dbReference>
<dbReference type="InterPro" id="IPR029058">
    <property type="entry name" value="AB_hydrolase_fold"/>
</dbReference>
<dbReference type="InterPro" id="IPR051167">
    <property type="entry name" value="Prolyl_oligopep/macrocyclase"/>
</dbReference>
<evidence type="ECO:0000256" key="2">
    <source>
        <dbReference type="ARBA" id="ARBA00011897"/>
    </source>
</evidence>
<dbReference type="InterPro" id="IPR001375">
    <property type="entry name" value="Peptidase_S9_cat"/>
</dbReference>
<dbReference type="Pfam" id="PF00326">
    <property type="entry name" value="Peptidase_S9"/>
    <property type="match status" value="1"/>
</dbReference>
<dbReference type="GO" id="GO:0006508">
    <property type="term" value="P:proteolysis"/>
    <property type="evidence" value="ECO:0007669"/>
    <property type="project" value="InterPro"/>
</dbReference>
<dbReference type="SUPFAM" id="SSF69322">
    <property type="entry name" value="Tricorn protease domain 2"/>
    <property type="match status" value="1"/>
</dbReference>
<name>A0AA97CYB3_9ACTN</name>
<dbReference type="PANTHER" id="PTHR42881">
    <property type="entry name" value="PROLYL ENDOPEPTIDASE"/>
    <property type="match status" value="1"/>
</dbReference>
<dbReference type="RefSeq" id="WP_420039366.1">
    <property type="nucleotide sequence ID" value="NZ_CP128986.1"/>
</dbReference>
<evidence type="ECO:0000259" key="3">
    <source>
        <dbReference type="Pfam" id="PF00326"/>
    </source>
</evidence>
<dbReference type="GO" id="GO:0070012">
    <property type="term" value="F:oligopeptidase activity"/>
    <property type="evidence" value="ECO:0007669"/>
    <property type="project" value="TreeGrafter"/>
</dbReference>